<protein>
    <submittedName>
        <fullName evidence="2">Uncharacterized protein</fullName>
    </submittedName>
</protein>
<dbReference type="AlphaFoldDB" id="A0ABC8K2L0"/>
<name>A0ABC8K2L0_ERUVS</name>
<reference evidence="2 3" key="1">
    <citation type="submission" date="2022-03" db="EMBL/GenBank/DDBJ databases">
        <authorList>
            <person name="Macdonald S."/>
            <person name="Ahmed S."/>
            <person name="Newling K."/>
        </authorList>
    </citation>
    <scope>NUCLEOTIDE SEQUENCE [LARGE SCALE GENOMIC DNA]</scope>
</reference>
<feature type="compositionally biased region" description="Polar residues" evidence="1">
    <location>
        <begin position="1"/>
        <end position="10"/>
    </location>
</feature>
<keyword evidence="3" id="KW-1185">Reference proteome</keyword>
<evidence type="ECO:0000256" key="1">
    <source>
        <dbReference type="SAM" id="MobiDB-lite"/>
    </source>
</evidence>
<dbReference type="EMBL" id="CAKOAT010144043">
    <property type="protein sequence ID" value="CAH8340669.1"/>
    <property type="molecule type" value="Genomic_DNA"/>
</dbReference>
<feature type="region of interest" description="Disordered" evidence="1">
    <location>
        <begin position="1"/>
        <end position="23"/>
    </location>
</feature>
<comment type="caution">
    <text evidence="2">The sequence shown here is derived from an EMBL/GenBank/DDBJ whole genome shotgun (WGS) entry which is preliminary data.</text>
</comment>
<evidence type="ECO:0000313" key="2">
    <source>
        <dbReference type="EMBL" id="CAH8340669.1"/>
    </source>
</evidence>
<sequence length="52" mass="6155">MEVENTSSKANNKHLPPCSPMTPRTKRQVIILTMKVFKKHQQSLWEHLKRVK</sequence>
<accession>A0ABC8K2L0</accession>
<evidence type="ECO:0000313" key="3">
    <source>
        <dbReference type="Proteomes" id="UP001642260"/>
    </source>
</evidence>
<gene>
    <name evidence="2" type="ORF">ERUC_LOCUS15456</name>
</gene>
<organism evidence="2 3">
    <name type="scientific">Eruca vesicaria subsp. sativa</name>
    <name type="common">Garden rocket</name>
    <name type="synonym">Eruca sativa</name>
    <dbReference type="NCBI Taxonomy" id="29727"/>
    <lineage>
        <taxon>Eukaryota</taxon>
        <taxon>Viridiplantae</taxon>
        <taxon>Streptophyta</taxon>
        <taxon>Embryophyta</taxon>
        <taxon>Tracheophyta</taxon>
        <taxon>Spermatophyta</taxon>
        <taxon>Magnoliopsida</taxon>
        <taxon>eudicotyledons</taxon>
        <taxon>Gunneridae</taxon>
        <taxon>Pentapetalae</taxon>
        <taxon>rosids</taxon>
        <taxon>malvids</taxon>
        <taxon>Brassicales</taxon>
        <taxon>Brassicaceae</taxon>
        <taxon>Brassiceae</taxon>
        <taxon>Eruca</taxon>
    </lineage>
</organism>
<dbReference type="Proteomes" id="UP001642260">
    <property type="component" value="Unassembled WGS sequence"/>
</dbReference>
<proteinExistence type="predicted"/>